<dbReference type="InterPro" id="IPR042771">
    <property type="entry name" value="GTF3C6-like"/>
</dbReference>
<accession>A0A8I6X808</accession>
<dbReference type="EnsemblPlants" id="HORVU.MOREX.r3.3HG0316020.1">
    <property type="protein sequence ID" value="HORVU.MOREX.r3.3HG0316020.1"/>
    <property type="gene ID" value="HORVU.MOREX.r3.3HG0316020"/>
</dbReference>
<dbReference type="Gramene" id="HORVU.MOREX.r2.3HG0263860.1">
    <property type="protein sequence ID" value="HORVU.MOREX.r2.3HG0263860.1"/>
    <property type="gene ID" value="HORVU.MOREX.r2.3HG0263860"/>
</dbReference>
<protein>
    <recommendedName>
        <fullName evidence="2">Transcription factor TFIIIC triple barrel domain-containing protein</fullName>
    </recommendedName>
</protein>
<dbReference type="Gramene" id="HORVU.MOREX.r3.3HG0316020.1">
    <property type="protein sequence ID" value="HORVU.MOREX.r3.3HG0316020.1"/>
    <property type="gene ID" value="HORVU.MOREX.r3.3HG0316020"/>
</dbReference>
<feature type="domain" description="Transcription factor TFIIIC triple barrel" evidence="2">
    <location>
        <begin position="28"/>
        <end position="113"/>
    </location>
</feature>
<reference evidence="3" key="3">
    <citation type="submission" date="2022-01" db="UniProtKB">
        <authorList>
            <consortium name="EnsemblPlants"/>
        </authorList>
    </citation>
    <scope>IDENTIFICATION</scope>
    <source>
        <strain evidence="3">subsp. vulgare</strain>
    </source>
</reference>
<name>A0A8I6X808_HORVV</name>
<dbReference type="AlphaFoldDB" id="A0A8I6X808"/>
<keyword evidence="4" id="KW-1185">Reference proteome</keyword>
<sequence>MVVSAPTFNQTPLMCSLQVASAPPCVGSLLGLDTLTPNLIVGDGVKMIGEYEGTVGTYYLFSESDASPNPVHDHTEPPKVNQDKLGNTNKEGPSKEVKHLASVQKILKFRSINEDHQEHRAYQHKDKEFSFDPSNRMYRNTP</sequence>
<dbReference type="PANTHER" id="PTHR21860">
    <property type="entry name" value="TRANSCRIPTION INITIATION FACTOR IIIC TFIIIC , POLYPEPTIDE 6-RELATED"/>
    <property type="match status" value="1"/>
</dbReference>
<feature type="compositionally biased region" description="Basic and acidic residues" evidence="1">
    <location>
        <begin position="114"/>
        <end position="130"/>
    </location>
</feature>
<feature type="region of interest" description="Disordered" evidence="1">
    <location>
        <begin position="62"/>
        <end position="97"/>
    </location>
</feature>
<reference evidence="3" key="2">
    <citation type="submission" date="2020-10" db="EMBL/GenBank/DDBJ databases">
        <authorList>
            <person name="Scholz U."/>
            <person name="Mascher M."/>
            <person name="Fiebig A."/>
        </authorList>
    </citation>
    <scope>NUCLEOTIDE SEQUENCE [LARGE SCALE GENOMIC DNA]</scope>
    <source>
        <strain evidence="3">cv. Morex</strain>
    </source>
</reference>
<organism evidence="3 4">
    <name type="scientific">Hordeum vulgare subsp. vulgare</name>
    <name type="common">Domesticated barley</name>
    <dbReference type="NCBI Taxonomy" id="112509"/>
    <lineage>
        <taxon>Eukaryota</taxon>
        <taxon>Viridiplantae</taxon>
        <taxon>Streptophyta</taxon>
        <taxon>Embryophyta</taxon>
        <taxon>Tracheophyta</taxon>
        <taxon>Spermatophyta</taxon>
        <taxon>Magnoliopsida</taxon>
        <taxon>Liliopsida</taxon>
        <taxon>Poales</taxon>
        <taxon>Poaceae</taxon>
        <taxon>BOP clade</taxon>
        <taxon>Pooideae</taxon>
        <taxon>Triticodae</taxon>
        <taxon>Triticeae</taxon>
        <taxon>Hordeinae</taxon>
        <taxon>Hordeum</taxon>
    </lineage>
</organism>
<evidence type="ECO:0000313" key="3">
    <source>
        <dbReference type="EnsemblPlants" id="HORVU.MOREX.r3.3HG0316020.1"/>
    </source>
</evidence>
<dbReference type="GO" id="GO:0006383">
    <property type="term" value="P:transcription by RNA polymerase III"/>
    <property type="evidence" value="ECO:0000318"/>
    <property type="project" value="GO_Central"/>
</dbReference>
<dbReference type="GO" id="GO:0000127">
    <property type="term" value="C:transcription factor TFIIIC complex"/>
    <property type="evidence" value="ECO:0000318"/>
    <property type="project" value="GO_Central"/>
</dbReference>
<reference evidence="4" key="1">
    <citation type="journal article" date="2012" name="Nature">
        <title>A physical, genetic and functional sequence assembly of the barley genome.</title>
        <authorList>
            <consortium name="The International Barley Genome Sequencing Consortium"/>
            <person name="Mayer K.F."/>
            <person name="Waugh R."/>
            <person name="Brown J.W."/>
            <person name="Schulman A."/>
            <person name="Langridge P."/>
            <person name="Platzer M."/>
            <person name="Fincher G.B."/>
            <person name="Muehlbauer G.J."/>
            <person name="Sato K."/>
            <person name="Close T.J."/>
            <person name="Wise R.P."/>
            <person name="Stein N."/>
        </authorList>
    </citation>
    <scope>NUCLEOTIDE SEQUENCE [LARGE SCALE GENOMIC DNA]</scope>
    <source>
        <strain evidence="4">cv. Morex</strain>
    </source>
</reference>
<dbReference type="Pfam" id="PF10419">
    <property type="entry name" value="TFIIIC_sub6"/>
    <property type="match status" value="1"/>
</dbReference>
<dbReference type="PANTHER" id="PTHR21860:SF3">
    <property type="entry name" value="TRANSCRIPTION FACTOR TFIIIC TRIPLE BARREL DOMAIN-CONTAINING PROTEIN"/>
    <property type="match status" value="1"/>
</dbReference>
<dbReference type="Proteomes" id="UP000011116">
    <property type="component" value="Chromosome 3H"/>
</dbReference>
<evidence type="ECO:0000259" key="2">
    <source>
        <dbReference type="Pfam" id="PF10419"/>
    </source>
</evidence>
<evidence type="ECO:0000256" key="1">
    <source>
        <dbReference type="SAM" id="MobiDB-lite"/>
    </source>
</evidence>
<evidence type="ECO:0000313" key="4">
    <source>
        <dbReference type="Proteomes" id="UP000011116"/>
    </source>
</evidence>
<proteinExistence type="predicted"/>
<dbReference type="InterPro" id="IPR019481">
    <property type="entry name" value="TFIIIC_triple_barrel"/>
</dbReference>
<feature type="region of interest" description="Disordered" evidence="1">
    <location>
        <begin position="114"/>
        <end position="142"/>
    </location>
</feature>